<feature type="compositionally biased region" description="Basic and acidic residues" evidence="4">
    <location>
        <begin position="45"/>
        <end position="60"/>
    </location>
</feature>
<dbReference type="AlphaFoldDB" id="A0ABD1VYD2"/>
<keyword evidence="7" id="KW-1185">Reference proteome</keyword>
<dbReference type="Proteomes" id="UP001604336">
    <property type="component" value="Unassembled WGS sequence"/>
</dbReference>
<keyword evidence="1" id="KW-0677">Repeat</keyword>
<keyword evidence="2 3" id="KW-0694">RNA-binding</keyword>
<evidence type="ECO:0000256" key="2">
    <source>
        <dbReference type="ARBA" id="ARBA00022884"/>
    </source>
</evidence>
<evidence type="ECO:0000256" key="3">
    <source>
        <dbReference type="PROSITE-ProRule" id="PRU00176"/>
    </source>
</evidence>
<organism evidence="6 7">
    <name type="scientific">Abeliophyllum distichum</name>
    <dbReference type="NCBI Taxonomy" id="126358"/>
    <lineage>
        <taxon>Eukaryota</taxon>
        <taxon>Viridiplantae</taxon>
        <taxon>Streptophyta</taxon>
        <taxon>Embryophyta</taxon>
        <taxon>Tracheophyta</taxon>
        <taxon>Spermatophyta</taxon>
        <taxon>Magnoliopsida</taxon>
        <taxon>eudicotyledons</taxon>
        <taxon>Gunneridae</taxon>
        <taxon>Pentapetalae</taxon>
        <taxon>asterids</taxon>
        <taxon>lamiids</taxon>
        <taxon>Lamiales</taxon>
        <taxon>Oleaceae</taxon>
        <taxon>Forsythieae</taxon>
        <taxon>Abeliophyllum</taxon>
    </lineage>
</organism>
<name>A0ABD1VYD2_9LAMI</name>
<dbReference type="SUPFAM" id="SSF54928">
    <property type="entry name" value="RNA-binding domain, RBD"/>
    <property type="match status" value="1"/>
</dbReference>
<dbReference type="PANTHER" id="PTHR48032:SF6">
    <property type="entry name" value="RNA-BINDING (RRM_RBD_RNP MOTIFS) FAMILY PROTEIN"/>
    <property type="match status" value="1"/>
</dbReference>
<dbReference type="PANTHER" id="PTHR48032">
    <property type="entry name" value="RNA-BINDING PROTEIN MUSASHI HOMOLOG RBP6"/>
    <property type="match status" value="1"/>
</dbReference>
<sequence>MMDHNTGRSRGFGFVTFENEDAVEKIFSDGRMHELGGKEVEIKRAEPKRIGFDHSTEGRSRGRGSSSKSAGNYGSSSEGFRGGYGGKMGRGYGGYGNIPANYGGYGNFPANYGGAATTGFYSGYGGYGYGYGFGGPMYSGGAYGGGAYGTPVGWGGVGWVGWVGEEH</sequence>
<dbReference type="Pfam" id="PF00076">
    <property type="entry name" value="RRM_1"/>
    <property type="match status" value="1"/>
</dbReference>
<accession>A0ABD1VYD2</accession>
<comment type="caution">
    <text evidence="6">The sequence shown here is derived from an EMBL/GenBank/DDBJ whole genome shotgun (WGS) entry which is preliminary data.</text>
</comment>
<dbReference type="Gene3D" id="3.30.70.330">
    <property type="match status" value="1"/>
</dbReference>
<dbReference type="EMBL" id="JBFOLK010000001">
    <property type="protein sequence ID" value="KAL2542414.1"/>
    <property type="molecule type" value="Genomic_DNA"/>
</dbReference>
<protein>
    <submittedName>
        <fullName evidence="6">RNA-binding (RRM/RBD/RNP motif) family protein</fullName>
    </submittedName>
</protein>
<dbReference type="GO" id="GO:0003723">
    <property type="term" value="F:RNA binding"/>
    <property type="evidence" value="ECO:0007669"/>
    <property type="project" value="UniProtKB-UniRule"/>
</dbReference>
<feature type="compositionally biased region" description="Low complexity" evidence="4">
    <location>
        <begin position="63"/>
        <end position="79"/>
    </location>
</feature>
<evidence type="ECO:0000256" key="4">
    <source>
        <dbReference type="SAM" id="MobiDB-lite"/>
    </source>
</evidence>
<gene>
    <name evidence="6" type="ORF">Adt_03392</name>
</gene>
<dbReference type="InterPro" id="IPR000504">
    <property type="entry name" value="RRM_dom"/>
</dbReference>
<evidence type="ECO:0000259" key="5">
    <source>
        <dbReference type="PROSITE" id="PS50102"/>
    </source>
</evidence>
<dbReference type="InterPro" id="IPR035979">
    <property type="entry name" value="RBD_domain_sf"/>
</dbReference>
<dbReference type="InterPro" id="IPR012677">
    <property type="entry name" value="Nucleotide-bd_a/b_plait_sf"/>
</dbReference>
<evidence type="ECO:0000313" key="7">
    <source>
        <dbReference type="Proteomes" id="UP001604336"/>
    </source>
</evidence>
<proteinExistence type="predicted"/>
<evidence type="ECO:0000313" key="6">
    <source>
        <dbReference type="EMBL" id="KAL2542414.1"/>
    </source>
</evidence>
<feature type="domain" description="RRM" evidence="5">
    <location>
        <begin position="1"/>
        <end position="47"/>
    </location>
</feature>
<feature type="region of interest" description="Disordered" evidence="4">
    <location>
        <begin position="45"/>
        <end position="82"/>
    </location>
</feature>
<evidence type="ECO:0000256" key="1">
    <source>
        <dbReference type="ARBA" id="ARBA00022737"/>
    </source>
</evidence>
<dbReference type="PROSITE" id="PS50102">
    <property type="entry name" value="RRM"/>
    <property type="match status" value="1"/>
</dbReference>
<reference evidence="7" key="1">
    <citation type="submission" date="2024-07" db="EMBL/GenBank/DDBJ databases">
        <title>Two chromosome-level genome assemblies of Korean endemic species Abeliophyllum distichum and Forsythia ovata (Oleaceae).</title>
        <authorList>
            <person name="Jang H."/>
        </authorList>
    </citation>
    <scope>NUCLEOTIDE SEQUENCE [LARGE SCALE GENOMIC DNA]</scope>
</reference>